<name>A0A2H1VKH7_SPOFR</name>
<dbReference type="AlphaFoldDB" id="A0A2H1VKH7"/>
<organism evidence="1">
    <name type="scientific">Spodoptera frugiperda</name>
    <name type="common">Fall armyworm</name>
    <dbReference type="NCBI Taxonomy" id="7108"/>
    <lineage>
        <taxon>Eukaryota</taxon>
        <taxon>Metazoa</taxon>
        <taxon>Ecdysozoa</taxon>
        <taxon>Arthropoda</taxon>
        <taxon>Hexapoda</taxon>
        <taxon>Insecta</taxon>
        <taxon>Pterygota</taxon>
        <taxon>Neoptera</taxon>
        <taxon>Endopterygota</taxon>
        <taxon>Lepidoptera</taxon>
        <taxon>Glossata</taxon>
        <taxon>Ditrysia</taxon>
        <taxon>Noctuoidea</taxon>
        <taxon>Noctuidae</taxon>
        <taxon>Amphipyrinae</taxon>
        <taxon>Spodoptera</taxon>
    </lineage>
</organism>
<protein>
    <submittedName>
        <fullName evidence="1">SFRICE_008126</fullName>
    </submittedName>
</protein>
<reference evidence="1" key="1">
    <citation type="submission" date="2016-07" db="EMBL/GenBank/DDBJ databases">
        <authorList>
            <person name="Bretaudeau A."/>
        </authorList>
    </citation>
    <scope>NUCLEOTIDE SEQUENCE</scope>
    <source>
        <strain evidence="1">Rice</strain>
        <tissue evidence="1">Whole body</tissue>
    </source>
</reference>
<dbReference type="EMBL" id="ODYU01003035">
    <property type="protein sequence ID" value="SOQ41306.1"/>
    <property type="molecule type" value="Genomic_DNA"/>
</dbReference>
<accession>A0A2H1VKH7</accession>
<gene>
    <name evidence="1" type="ORF">SFRICE_008126</name>
</gene>
<evidence type="ECO:0000313" key="1">
    <source>
        <dbReference type="EMBL" id="SOQ41306.1"/>
    </source>
</evidence>
<sequence>MKLIFLWNKSVIEQTFYLMVNNRRRPWTLETPEELQVRCRPFRGVRNFRIVGESGIEKIRKGVIGPLVISLTQRKRCFTSVCCEAVVSLRPGPFVPNGDVEFNINVYMLFKCGRAMLRHEWAGSTGVIPRPHRKPTVAGESGIGKGVTGPPVTSLTQCKRYFTSVFCEAIESLRSSLPSSAEACKNMDDDGGSKLKTYLDFLLCRGCVYKHTSSHTHDTQIRNNNLWIPQRVASCGNQTRYTAASQLRSHSSTQLDNKKILDIELFRQRCAMLHWCGCVWLLPIIFIGTHSLALVATALAKLWVRNLWDVGESGIGKGEVSKYFPIFPNPKAQASGNFTYITKHSASVVTHRRILKAENHPMTSPALDEARGSVRLLLTKIHSVPFRAGTNEREGGTPVNLLGSPQLRISRVARSLELCPVYGDRLTPYYTRLITQMVTSEYTLYSGITCRNFHIK</sequence>
<proteinExistence type="predicted"/>